<dbReference type="InterPro" id="IPR003848">
    <property type="entry name" value="DUF218"/>
</dbReference>
<dbReference type="Proteomes" id="UP000192411">
    <property type="component" value="Unassembled WGS sequence"/>
</dbReference>
<organism evidence="2 3">
    <name type="scientific">Mycolicibacterium tusciae</name>
    <dbReference type="NCBI Taxonomy" id="75922"/>
    <lineage>
        <taxon>Bacteria</taxon>
        <taxon>Bacillati</taxon>
        <taxon>Actinomycetota</taxon>
        <taxon>Actinomycetes</taxon>
        <taxon>Mycobacteriales</taxon>
        <taxon>Mycobacteriaceae</taxon>
        <taxon>Mycolicibacterium</taxon>
    </lineage>
</organism>
<feature type="domain" description="DUF218" evidence="1">
    <location>
        <begin position="51"/>
        <end position="194"/>
    </location>
</feature>
<proteinExistence type="predicted"/>
<dbReference type="STRING" id="75922.BST47_24650"/>
<dbReference type="AlphaFoldDB" id="A0A1X0JHN8"/>
<dbReference type="PANTHER" id="PTHR30336">
    <property type="entry name" value="INNER MEMBRANE PROTEIN, PROBABLE PERMEASE"/>
    <property type="match status" value="1"/>
</dbReference>
<dbReference type="Gene3D" id="3.40.50.620">
    <property type="entry name" value="HUPs"/>
    <property type="match status" value="1"/>
</dbReference>
<gene>
    <name evidence="2" type="ORF">BST47_24650</name>
</gene>
<sequence length="205" mass="22549">MRFVGPARRRRLVRRLRRIAIAPALFLAGVLGLAIDIAAFSEQSDPVSAYAAIVLGAAVDDDEPSPVFEERLRHAAELFRSGRVGWIVVTGGVGQGDTLAESEAGREWLIGAGIPEDRLLIEAQSRTTKQNFVFAQPLLSEHGLDRVLIVTDPLHMRRATRVAAHLGLDAHPSPTPTSAFKTVHTKIPMLLREVYHSVLYYATRQ</sequence>
<dbReference type="OrthoDB" id="9782395at2"/>
<comment type="caution">
    <text evidence="2">The sequence shown here is derived from an EMBL/GenBank/DDBJ whole genome shotgun (WGS) entry which is preliminary data.</text>
</comment>
<evidence type="ECO:0000313" key="3">
    <source>
        <dbReference type="Proteomes" id="UP000192411"/>
    </source>
</evidence>
<dbReference type="EMBL" id="MVIM01000017">
    <property type="protein sequence ID" value="ORB62261.1"/>
    <property type="molecule type" value="Genomic_DNA"/>
</dbReference>
<dbReference type="InterPro" id="IPR014729">
    <property type="entry name" value="Rossmann-like_a/b/a_fold"/>
</dbReference>
<dbReference type="PANTHER" id="PTHR30336:SF20">
    <property type="entry name" value="DUF218 DOMAIN-CONTAINING PROTEIN"/>
    <property type="match status" value="1"/>
</dbReference>
<protein>
    <recommendedName>
        <fullName evidence="1">DUF218 domain-containing protein</fullName>
    </recommendedName>
</protein>
<dbReference type="RefSeq" id="WP_083128310.1">
    <property type="nucleotide sequence ID" value="NZ_MVIM01000017.1"/>
</dbReference>
<reference evidence="2 3" key="1">
    <citation type="submission" date="2017-02" db="EMBL/GenBank/DDBJ databases">
        <title>The new phylogeny of genus Mycobacterium.</title>
        <authorList>
            <person name="Tortoli E."/>
            <person name="Trovato A."/>
            <person name="Cirillo D.M."/>
        </authorList>
    </citation>
    <scope>NUCLEOTIDE SEQUENCE [LARGE SCALE GENOMIC DNA]</scope>
    <source>
        <strain evidence="2 3">DSM 44338</strain>
    </source>
</reference>
<accession>A0A1X0JHN8</accession>
<evidence type="ECO:0000313" key="2">
    <source>
        <dbReference type="EMBL" id="ORB62261.1"/>
    </source>
</evidence>
<dbReference type="GO" id="GO:0005886">
    <property type="term" value="C:plasma membrane"/>
    <property type="evidence" value="ECO:0007669"/>
    <property type="project" value="TreeGrafter"/>
</dbReference>
<dbReference type="CDD" id="cd06259">
    <property type="entry name" value="YdcF-like"/>
    <property type="match status" value="1"/>
</dbReference>
<dbReference type="InterPro" id="IPR051599">
    <property type="entry name" value="Cell_Envelope_Assoc"/>
</dbReference>
<name>A0A1X0JHN8_9MYCO</name>
<evidence type="ECO:0000259" key="1">
    <source>
        <dbReference type="Pfam" id="PF02698"/>
    </source>
</evidence>
<dbReference type="Pfam" id="PF02698">
    <property type="entry name" value="DUF218"/>
    <property type="match status" value="1"/>
</dbReference>
<keyword evidence="3" id="KW-1185">Reference proteome</keyword>